<evidence type="ECO:0000313" key="2">
    <source>
        <dbReference type="Proteomes" id="UP000014174"/>
    </source>
</evidence>
<keyword evidence="2" id="KW-1185">Reference proteome</keyword>
<dbReference type="Proteomes" id="UP000014174">
    <property type="component" value="Unassembled WGS sequence"/>
</dbReference>
<protein>
    <recommendedName>
        <fullName evidence="3">KTSC domain-containing protein</fullName>
    </recommendedName>
</protein>
<sequence length="68" mass="7858">MAIRKFSTYEIGITYILVGFTKGGVYEYNYAIAGEINIETMKSYALAGSGLYRFIQRHAKYKYSRRIT</sequence>
<organism evidence="1 2">
    <name type="scientific">Arcticibacter svalbardensis MN12-7</name>
    <dbReference type="NCBI Taxonomy" id="1150600"/>
    <lineage>
        <taxon>Bacteria</taxon>
        <taxon>Pseudomonadati</taxon>
        <taxon>Bacteroidota</taxon>
        <taxon>Sphingobacteriia</taxon>
        <taxon>Sphingobacteriales</taxon>
        <taxon>Sphingobacteriaceae</taxon>
        <taxon>Arcticibacter</taxon>
    </lineage>
</organism>
<proteinExistence type="predicted"/>
<dbReference type="RefSeq" id="WP_016194452.1">
    <property type="nucleotide sequence ID" value="NZ_AQPN01000045.1"/>
</dbReference>
<dbReference type="STRING" id="1150600.ADIARSV_1211"/>
<evidence type="ECO:0000313" key="1">
    <source>
        <dbReference type="EMBL" id="EOR95605.1"/>
    </source>
</evidence>
<evidence type="ECO:0008006" key="3">
    <source>
        <dbReference type="Google" id="ProtNLM"/>
    </source>
</evidence>
<reference evidence="1 2" key="1">
    <citation type="journal article" date="2013" name="Genome Announc.">
        <title>Draft Genome Sequence of Arcticibacter svalbardensis Strain MN12-7T, a Member of the Family Sphingobacteriaceae Isolated from an Arctic Soil Sample.</title>
        <authorList>
            <person name="Shivaji S."/>
            <person name="Ara S."/>
            <person name="Prasad S."/>
            <person name="Manasa B.P."/>
            <person name="Begum Z."/>
            <person name="Singh A."/>
            <person name="Kumar Pinnaka A."/>
        </authorList>
    </citation>
    <scope>NUCLEOTIDE SEQUENCE [LARGE SCALE GENOMIC DNA]</scope>
    <source>
        <strain evidence="1 2">MN12-7</strain>
    </source>
</reference>
<gene>
    <name evidence="1" type="ORF">ADIARSV_1211</name>
</gene>
<dbReference type="AlphaFoldDB" id="R9GVR5"/>
<dbReference type="EMBL" id="AQPN01000045">
    <property type="protein sequence ID" value="EOR95605.1"/>
    <property type="molecule type" value="Genomic_DNA"/>
</dbReference>
<name>R9GVR5_9SPHI</name>
<accession>R9GVR5</accession>
<comment type="caution">
    <text evidence="1">The sequence shown here is derived from an EMBL/GenBank/DDBJ whole genome shotgun (WGS) entry which is preliminary data.</text>
</comment>